<organism evidence="1 2">
    <name type="scientific">Trichococcus palustris</name>
    <dbReference type="NCBI Taxonomy" id="140314"/>
    <lineage>
        <taxon>Bacteria</taxon>
        <taxon>Bacillati</taxon>
        <taxon>Bacillota</taxon>
        <taxon>Bacilli</taxon>
        <taxon>Lactobacillales</taxon>
        <taxon>Carnobacteriaceae</taxon>
        <taxon>Trichococcus</taxon>
    </lineage>
</organism>
<sequence>MSYMIKNNTPSIEECMKIVADLHTQGYTKEQITLVTNNACKEAILSNLDLRGKNGAVFSTHSLLAQIKYLFNLKQFEEFQKETHIYPGGSEFLGDHLVSVENGNIVIITEEPDRQA</sequence>
<dbReference type="Proteomes" id="UP000242754">
    <property type="component" value="Unassembled WGS sequence"/>
</dbReference>
<dbReference type="EMBL" id="FJNE01000004">
    <property type="protein sequence ID" value="CZQ94081.1"/>
    <property type="molecule type" value="Genomic_DNA"/>
</dbReference>
<proteinExistence type="predicted"/>
<name>A0A143YM63_9LACT</name>
<reference evidence="1 2" key="1">
    <citation type="submission" date="2016-02" db="EMBL/GenBank/DDBJ databases">
        <authorList>
            <person name="Wen L."/>
            <person name="He K."/>
            <person name="Yang H."/>
        </authorList>
    </citation>
    <scope>NUCLEOTIDE SEQUENCE [LARGE SCALE GENOMIC DNA]</scope>
    <source>
        <strain evidence="1">Trichococcus palustris</strain>
    </source>
</reference>
<protein>
    <submittedName>
        <fullName evidence="1">Uncharacterized protein</fullName>
    </submittedName>
</protein>
<accession>A0A143YM63</accession>
<gene>
    <name evidence="1" type="ORF">Tpal_1742</name>
</gene>
<dbReference type="RefSeq" id="WP_087033301.1">
    <property type="nucleotide sequence ID" value="NZ_FJNE01000004.1"/>
</dbReference>
<evidence type="ECO:0000313" key="2">
    <source>
        <dbReference type="Proteomes" id="UP000242754"/>
    </source>
</evidence>
<dbReference type="OrthoDB" id="2166494at2"/>
<evidence type="ECO:0000313" key="1">
    <source>
        <dbReference type="EMBL" id="CZQ94081.1"/>
    </source>
</evidence>
<dbReference type="AlphaFoldDB" id="A0A143YM63"/>
<keyword evidence="2" id="KW-1185">Reference proteome</keyword>